<dbReference type="EMBL" id="CP060394">
    <property type="protein sequence ID" value="QNI30461.1"/>
    <property type="molecule type" value="Genomic_DNA"/>
</dbReference>
<dbReference type="KEGG" id="adin:H7849_15015"/>
<dbReference type="RefSeq" id="WP_186740372.1">
    <property type="nucleotide sequence ID" value="NZ_CP060394.1"/>
</dbReference>
<dbReference type="SUPFAM" id="SSF51004">
    <property type="entry name" value="C-terminal (heme d1) domain of cytochrome cd1-nitrite reductase"/>
    <property type="match status" value="1"/>
</dbReference>
<proteinExistence type="predicted"/>
<evidence type="ECO:0000313" key="2">
    <source>
        <dbReference type="EMBL" id="QNI30461.1"/>
    </source>
</evidence>
<dbReference type="PANTHER" id="PTHR47197">
    <property type="entry name" value="PROTEIN NIRF"/>
    <property type="match status" value="1"/>
</dbReference>
<dbReference type="InterPro" id="IPR015943">
    <property type="entry name" value="WD40/YVTN_repeat-like_dom_sf"/>
</dbReference>
<evidence type="ECO:0000313" key="3">
    <source>
        <dbReference type="Proteomes" id="UP000515312"/>
    </source>
</evidence>
<evidence type="ECO:0000256" key="1">
    <source>
        <dbReference type="SAM" id="SignalP"/>
    </source>
</evidence>
<dbReference type="PANTHER" id="PTHR47197:SF3">
    <property type="entry name" value="DIHYDRO-HEME D1 DEHYDROGENASE"/>
    <property type="match status" value="1"/>
</dbReference>
<dbReference type="InterPro" id="IPR051200">
    <property type="entry name" value="Host-pathogen_enzymatic-act"/>
</dbReference>
<dbReference type="AlphaFoldDB" id="A0A7G8BD41"/>
<protein>
    <submittedName>
        <fullName evidence="2">YncE family protein</fullName>
    </submittedName>
</protein>
<gene>
    <name evidence="2" type="ORF">H7849_15015</name>
</gene>
<dbReference type="InterPro" id="IPR011048">
    <property type="entry name" value="Haem_d1_sf"/>
</dbReference>
<dbReference type="Gene3D" id="2.130.10.10">
    <property type="entry name" value="YVTN repeat-like/Quinoprotein amine dehydrogenase"/>
    <property type="match status" value="2"/>
</dbReference>
<keyword evidence="3" id="KW-1185">Reference proteome</keyword>
<organism evidence="2 3">
    <name type="scientific">Alloacidobacterium dinghuense</name>
    <dbReference type="NCBI Taxonomy" id="2763107"/>
    <lineage>
        <taxon>Bacteria</taxon>
        <taxon>Pseudomonadati</taxon>
        <taxon>Acidobacteriota</taxon>
        <taxon>Terriglobia</taxon>
        <taxon>Terriglobales</taxon>
        <taxon>Acidobacteriaceae</taxon>
        <taxon>Alloacidobacterium</taxon>
    </lineage>
</organism>
<feature type="chain" id="PRO_5028855336" evidence="1">
    <location>
        <begin position="25"/>
        <end position="339"/>
    </location>
</feature>
<name>A0A7G8BD41_9BACT</name>
<feature type="signal peptide" evidence="1">
    <location>
        <begin position="1"/>
        <end position="24"/>
    </location>
</feature>
<sequence>MKITRIMIASLAFLLSANMLPVVAQTNWEVTRTFHIGGEGGWDYLTVDAETHRLFVPRSTHTMVIDANSGKVLGDIPGQTTAHGVAIVPSVGRGFITDGGGGGGIVVFDLKTYAILGKIPTMPDSDGIIYNSATGRVLAVSGDGGALMTFKPDIDPKNGKIDPPIELGGAPEFLAADETGKAYINLEDKDVVAVVDLRSRKVLARWPVAPGGQPVGMALDAKTHRLFIGCRKPQKMIVMSSESGQVEASLPIGAGVDATKVMADKAFASCRDGSLTVAGEKDGKFEVEQVVKTPDGARTMGVDETSHLIYLPTAELEPATTGRPKPKPGTFMIVVVGRH</sequence>
<accession>A0A7G8BD41</accession>
<keyword evidence="1" id="KW-0732">Signal</keyword>
<reference evidence="2 3" key="1">
    <citation type="submission" date="2020-08" db="EMBL/GenBank/DDBJ databases">
        <title>Edaphobacter telluris sp. nov. and Acidobacterium dinghuensis sp. nov., two acidobacteria isolated from forest soil.</title>
        <authorList>
            <person name="Fu J."/>
            <person name="Qiu L."/>
        </authorList>
    </citation>
    <scope>NUCLEOTIDE SEQUENCE [LARGE SCALE GENOMIC DNA]</scope>
    <source>
        <strain evidence="2">4Y35</strain>
    </source>
</reference>
<dbReference type="Proteomes" id="UP000515312">
    <property type="component" value="Chromosome"/>
</dbReference>